<dbReference type="Proteomes" id="UP001335737">
    <property type="component" value="Unassembled WGS sequence"/>
</dbReference>
<dbReference type="CDD" id="cd00586">
    <property type="entry name" value="4HBT"/>
    <property type="match status" value="1"/>
</dbReference>
<protein>
    <submittedName>
        <fullName evidence="1">Thioesterase family protein</fullName>
    </submittedName>
</protein>
<accession>A0ABU6KEQ4</accession>
<dbReference type="InterPro" id="IPR050563">
    <property type="entry name" value="4-hydroxybenzoyl-CoA_TE"/>
</dbReference>
<comment type="caution">
    <text evidence="1">The sequence shown here is derived from an EMBL/GenBank/DDBJ whole genome shotgun (WGS) entry which is preliminary data.</text>
</comment>
<sequence length="156" mass="18020">MADQPFLYQDHVQSDWVDYNGHMNDAAYAKVFSLAADRLIEFIGLDAEARNHYSYTIFTLETHLSYLQEAHKDEQLLVDLQLMDVDAKRLHVFFTMKNANHDVIATSEQMLMGMDTKQGRPAAFPKPVTEIIEKIWNEHKQLETPAQAGRRIGIKR</sequence>
<dbReference type="SUPFAM" id="SSF54637">
    <property type="entry name" value="Thioesterase/thiol ester dehydrase-isomerase"/>
    <property type="match status" value="1"/>
</dbReference>
<dbReference type="PANTHER" id="PTHR31793:SF2">
    <property type="entry name" value="BLR1345 PROTEIN"/>
    <property type="match status" value="1"/>
</dbReference>
<dbReference type="PANTHER" id="PTHR31793">
    <property type="entry name" value="4-HYDROXYBENZOYL-COA THIOESTERASE FAMILY MEMBER"/>
    <property type="match status" value="1"/>
</dbReference>
<evidence type="ECO:0000313" key="1">
    <source>
        <dbReference type="EMBL" id="MEC5423650.1"/>
    </source>
</evidence>
<organism evidence="1 2">
    <name type="scientific">Virgibacillus tibetensis</name>
    <dbReference type="NCBI Taxonomy" id="3042313"/>
    <lineage>
        <taxon>Bacteria</taxon>
        <taxon>Bacillati</taxon>
        <taxon>Bacillota</taxon>
        <taxon>Bacilli</taxon>
        <taxon>Bacillales</taxon>
        <taxon>Bacillaceae</taxon>
        <taxon>Virgibacillus</taxon>
    </lineage>
</organism>
<dbReference type="InterPro" id="IPR029069">
    <property type="entry name" value="HotDog_dom_sf"/>
</dbReference>
<dbReference type="RefSeq" id="WP_327607219.1">
    <property type="nucleotide sequence ID" value="NZ_JARZFX010000003.1"/>
</dbReference>
<gene>
    <name evidence="1" type="ORF">QGM71_09115</name>
</gene>
<evidence type="ECO:0000313" key="2">
    <source>
        <dbReference type="Proteomes" id="UP001335737"/>
    </source>
</evidence>
<dbReference type="EMBL" id="JARZFX010000003">
    <property type="protein sequence ID" value="MEC5423650.1"/>
    <property type="molecule type" value="Genomic_DNA"/>
</dbReference>
<dbReference type="Gene3D" id="3.10.129.10">
    <property type="entry name" value="Hotdog Thioesterase"/>
    <property type="match status" value="1"/>
</dbReference>
<proteinExistence type="predicted"/>
<reference evidence="1 2" key="1">
    <citation type="journal article" date="2024" name="Int. J. Syst. Evol. Microbiol.">
        <title>Virgibacillus tibetensis sp. nov., isolated from salt lake on the Tibetan Plateau of China.</title>
        <authorList>
            <person name="Phurbu D."/>
            <person name="Liu Z.-X."/>
            <person name="Wang R."/>
            <person name="Zheng Y.-Y."/>
            <person name="Liu H.-C."/>
            <person name="Zhou Y.-G."/>
            <person name="Yu Y.-J."/>
            <person name="Li A.-H."/>
        </authorList>
    </citation>
    <scope>NUCLEOTIDE SEQUENCE [LARGE SCALE GENOMIC DNA]</scope>
    <source>
        <strain evidence="1 2">C22-A2</strain>
    </source>
</reference>
<name>A0ABU6KEQ4_9BACI</name>
<dbReference type="Pfam" id="PF13279">
    <property type="entry name" value="4HBT_2"/>
    <property type="match status" value="1"/>
</dbReference>
<keyword evidence="2" id="KW-1185">Reference proteome</keyword>